<evidence type="ECO:0000256" key="2">
    <source>
        <dbReference type="ARBA" id="ARBA00004496"/>
    </source>
</evidence>
<sequence length="370" mass="39315">MIRIRHPEGTATFKLTPETSLKSLQAFVQELSGIDPVNQELKTGYPPTTLSLLDQPDDLLLSSPPLKLKPGDQVVVARKAGSSSAFSAPQPQQSSSASASSVVPDSRPPSQATPASTFGHPSLTASQPSPPLTTPTKRKAASVKDGQVAVPVDGGDGFLTLKVVPDDNSCLFNSVGFLFEQRLGSDICQRLRGIVADAISAKPQDYPDVVLGQSRESYISKIQSPQAWGGAIELSILSDHFKVEIDSIDVASGVVHRFGEDRGYESRGLVVYSGIHYDVLALLPSPDSPAEFGTTLFPSMSSLGDAALDVGSDPVLQAATKLCDELKKRRYYTDTATFTLCCKICGKGVKGEKEAVQHAKQTGHGDFGET</sequence>
<evidence type="ECO:0000256" key="9">
    <source>
        <dbReference type="ARBA" id="ARBA00022807"/>
    </source>
</evidence>
<dbReference type="Pfam" id="PF02338">
    <property type="entry name" value="OTU"/>
    <property type="match status" value="1"/>
</dbReference>
<evidence type="ECO:0000256" key="8">
    <source>
        <dbReference type="ARBA" id="ARBA00022801"/>
    </source>
</evidence>
<dbReference type="InterPro" id="IPR003323">
    <property type="entry name" value="OTU_dom"/>
</dbReference>
<feature type="region of interest" description="Disordered" evidence="12">
    <location>
        <begin position="83"/>
        <end position="148"/>
    </location>
</feature>
<keyword evidence="15" id="KW-1185">Reference proteome</keyword>
<dbReference type="GO" id="GO:0008270">
    <property type="term" value="F:zinc ion binding"/>
    <property type="evidence" value="ECO:0007669"/>
    <property type="project" value="UniProtKB-KW"/>
</dbReference>
<dbReference type="GO" id="GO:0005829">
    <property type="term" value="C:cytosol"/>
    <property type="evidence" value="ECO:0007669"/>
    <property type="project" value="TreeGrafter"/>
</dbReference>
<evidence type="ECO:0000256" key="12">
    <source>
        <dbReference type="SAM" id="MobiDB-lite"/>
    </source>
</evidence>
<comment type="catalytic activity">
    <reaction evidence="1 11">
        <text>Thiol-dependent hydrolysis of ester, thioester, amide, peptide and isopeptide bonds formed by the C-terminal Gly of ubiquitin (a 76-residue protein attached to proteins as an intracellular targeting signal).</text>
        <dbReference type="EC" id="3.4.19.12"/>
    </reaction>
</comment>
<keyword evidence="4" id="KW-0645">Protease</keyword>
<keyword evidence="3 11" id="KW-0963">Cytoplasm</keyword>
<dbReference type="Gene3D" id="3.10.20.90">
    <property type="entry name" value="Phosphatidylinositol 3-kinase Catalytic Subunit, Chain A, domain 1"/>
    <property type="match status" value="1"/>
</dbReference>
<name>A0A5C3F1M0_9BASI</name>
<keyword evidence="9 11" id="KW-0788">Thiol protease</keyword>
<dbReference type="CDD" id="cd22745">
    <property type="entry name" value="OTU_OTU1"/>
    <property type="match status" value="1"/>
</dbReference>
<dbReference type="PANTHER" id="PTHR13312">
    <property type="entry name" value="HIV-INDUCED PROTEIN-7-LIKE PROTEASE"/>
    <property type="match status" value="1"/>
</dbReference>
<feature type="domain" description="OTU" evidence="13">
    <location>
        <begin position="159"/>
        <end position="283"/>
    </location>
</feature>
<accession>A0A5C3F1M0</accession>
<dbReference type="PROSITE" id="PS50802">
    <property type="entry name" value="OTU"/>
    <property type="match status" value="1"/>
</dbReference>
<keyword evidence="10" id="KW-0862">Zinc</keyword>
<evidence type="ECO:0000256" key="6">
    <source>
        <dbReference type="ARBA" id="ARBA00022771"/>
    </source>
</evidence>
<dbReference type="GO" id="GO:0030968">
    <property type="term" value="P:endoplasmic reticulum unfolded protein response"/>
    <property type="evidence" value="ECO:0007669"/>
    <property type="project" value="TreeGrafter"/>
</dbReference>
<dbReference type="InterPro" id="IPR048857">
    <property type="entry name" value="OTU1_Ubl"/>
</dbReference>
<comment type="subcellular location">
    <subcellularLocation>
        <location evidence="2 11">Cytoplasm</location>
    </subcellularLocation>
</comment>
<keyword evidence="5" id="KW-0479">Metal-binding</keyword>
<protein>
    <recommendedName>
        <fullName evidence="11">Ubiquitin thioesterase OTU</fullName>
        <ecNumber evidence="11">3.4.19.12</ecNumber>
    </recommendedName>
</protein>
<evidence type="ECO:0000259" key="13">
    <source>
        <dbReference type="PROSITE" id="PS50802"/>
    </source>
</evidence>
<evidence type="ECO:0000313" key="15">
    <source>
        <dbReference type="Proteomes" id="UP000323386"/>
    </source>
</evidence>
<dbReference type="EC" id="3.4.19.12" evidence="11"/>
<keyword evidence="6" id="KW-0863">Zinc-finger</keyword>
<dbReference type="EMBL" id="OOIP01000007">
    <property type="protein sequence ID" value="SPO37617.1"/>
    <property type="molecule type" value="Genomic_DNA"/>
</dbReference>
<evidence type="ECO:0000256" key="10">
    <source>
        <dbReference type="ARBA" id="ARBA00022833"/>
    </source>
</evidence>
<dbReference type="Proteomes" id="UP000323386">
    <property type="component" value="Unassembled WGS sequence"/>
</dbReference>
<gene>
    <name evidence="14" type="ORF">PSFLO_03092</name>
</gene>
<dbReference type="GO" id="GO:0005634">
    <property type="term" value="C:nucleus"/>
    <property type="evidence" value="ECO:0007669"/>
    <property type="project" value="TreeGrafter"/>
</dbReference>
<keyword evidence="7 11" id="KW-0833">Ubl conjugation pathway</keyword>
<dbReference type="AlphaFoldDB" id="A0A5C3F1M0"/>
<dbReference type="GO" id="GO:0036503">
    <property type="term" value="P:ERAD pathway"/>
    <property type="evidence" value="ECO:0007669"/>
    <property type="project" value="TreeGrafter"/>
</dbReference>
<feature type="compositionally biased region" description="Low complexity" evidence="12">
    <location>
        <begin position="83"/>
        <end position="110"/>
    </location>
</feature>
<dbReference type="OrthoDB" id="65596at2759"/>
<evidence type="ECO:0000256" key="3">
    <source>
        <dbReference type="ARBA" id="ARBA00022490"/>
    </source>
</evidence>
<dbReference type="InterPro" id="IPR057766">
    <property type="entry name" value="Znf-C2H2_OTU1-like_C"/>
</dbReference>
<comment type="function">
    <text evidence="11">Hydrolase that can remove conjugated ubiquitin from proteins and may therefore play an important regulatory role at the level of protein turnover by preventing degradation.</text>
</comment>
<dbReference type="GO" id="GO:0004843">
    <property type="term" value="F:cysteine-type deubiquitinase activity"/>
    <property type="evidence" value="ECO:0007669"/>
    <property type="project" value="UniProtKB-UniRule"/>
</dbReference>
<proteinExistence type="predicted"/>
<dbReference type="Gene3D" id="3.90.70.80">
    <property type="match status" value="1"/>
</dbReference>
<evidence type="ECO:0000313" key="14">
    <source>
        <dbReference type="EMBL" id="SPO37617.1"/>
    </source>
</evidence>
<dbReference type="GO" id="GO:0016579">
    <property type="term" value="P:protein deubiquitination"/>
    <property type="evidence" value="ECO:0007669"/>
    <property type="project" value="TreeGrafter"/>
</dbReference>
<dbReference type="InterPro" id="IPR038765">
    <property type="entry name" value="Papain-like_cys_pep_sf"/>
</dbReference>
<dbReference type="Pfam" id="PF21403">
    <property type="entry name" value="OTU1_UBXL"/>
    <property type="match status" value="1"/>
</dbReference>
<dbReference type="FunFam" id="3.90.70.80:FF:000016">
    <property type="entry name" value="Putative ubiquitin thioesterase otu1"/>
    <property type="match status" value="1"/>
</dbReference>
<dbReference type="SUPFAM" id="SSF54001">
    <property type="entry name" value="Cysteine proteinases"/>
    <property type="match status" value="1"/>
</dbReference>
<evidence type="ECO:0000256" key="11">
    <source>
        <dbReference type="RuleBase" id="RU367104"/>
    </source>
</evidence>
<evidence type="ECO:0000256" key="5">
    <source>
        <dbReference type="ARBA" id="ARBA00022723"/>
    </source>
</evidence>
<evidence type="ECO:0000256" key="7">
    <source>
        <dbReference type="ARBA" id="ARBA00022786"/>
    </source>
</evidence>
<dbReference type="Pfam" id="PF24560">
    <property type="entry name" value="zf-C2H2_OTU1_C"/>
    <property type="match status" value="1"/>
</dbReference>
<evidence type="ECO:0000256" key="1">
    <source>
        <dbReference type="ARBA" id="ARBA00000707"/>
    </source>
</evidence>
<organism evidence="14 15">
    <name type="scientific">Pseudozyma flocculosa</name>
    <dbReference type="NCBI Taxonomy" id="84751"/>
    <lineage>
        <taxon>Eukaryota</taxon>
        <taxon>Fungi</taxon>
        <taxon>Dikarya</taxon>
        <taxon>Basidiomycota</taxon>
        <taxon>Ustilaginomycotina</taxon>
        <taxon>Ustilaginomycetes</taxon>
        <taxon>Ustilaginales</taxon>
        <taxon>Ustilaginaceae</taxon>
        <taxon>Pseudozyma</taxon>
    </lineage>
</organism>
<reference evidence="14 15" key="1">
    <citation type="submission" date="2018-03" db="EMBL/GenBank/DDBJ databases">
        <authorList>
            <person name="Guldener U."/>
        </authorList>
    </citation>
    <scope>NUCLEOTIDE SEQUENCE [LARGE SCALE GENOMIC DNA]</scope>
    <source>
        <strain evidence="14 15">DAOM196992</strain>
    </source>
</reference>
<dbReference type="PANTHER" id="PTHR13312:SF0">
    <property type="entry name" value="UBIQUITIN THIOESTERASE OTU1"/>
    <property type="match status" value="1"/>
</dbReference>
<keyword evidence="8 11" id="KW-0378">Hydrolase</keyword>
<evidence type="ECO:0000256" key="4">
    <source>
        <dbReference type="ARBA" id="ARBA00022670"/>
    </source>
</evidence>